<evidence type="ECO:0000256" key="4">
    <source>
        <dbReference type="ARBA" id="ARBA00022989"/>
    </source>
</evidence>
<feature type="transmembrane region" description="Helical" evidence="6">
    <location>
        <begin position="332"/>
        <end position="357"/>
    </location>
</feature>
<evidence type="ECO:0000256" key="3">
    <source>
        <dbReference type="ARBA" id="ARBA00022692"/>
    </source>
</evidence>
<evidence type="ECO:0000256" key="2">
    <source>
        <dbReference type="ARBA" id="ARBA00022475"/>
    </source>
</evidence>
<dbReference type="PANTHER" id="PTHR47089:SF1">
    <property type="entry name" value="GUANOSINE ABC TRANSPORTER PERMEASE PROTEIN NUPP"/>
    <property type="match status" value="1"/>
</dbReference>
<comment type="caution">
    <text evidence="7">The sequence shown here is derived from an EMBL/GenBank/DDBJ whole genome shotgun (WGS) entry which is preliminary data.</text>
</comment>
<dbReference type="Proteomes" id="UP000326302">
    <property type="component" value="Unassembled WGS sequence"/>
</dbReference>
<feature type="transmembrane region" description="Helical" evidence="6">
    <location>
        <begin position="195"/>
        <end position="215"/>
    </location>
</feature>
<organism evidence="7 8">
    <name type="scientific">Halosegnis rubeus</name>
    <dbReference type="NCBI Taxonomy" id="2212850"/>
    <lineage>
        <taxon>Archaea</taxon>
        <taxon>Methanobacteriati</taxon>
        <taxon>Methanobacteriota</taxon>
        <taxon>Stenosarchaea group</taxon>
        <taxon>Halobacteria</taxon>
        <taxon>Halobacteriales</taxon>
        <taxon>Natronomonadaceae</taxon>
        <taxon>Halosegnis</taxon>
    </lineage>
</organism>
<keyword evidence="3 6" id="KW-0812">Transmembrane</keyword>
<feature type="transmembrane region" description="Helical" evidence="6">
    <location>
        <begin position="138"/>
        <end position="156"/>
    </location>
</feature>
<feature type="transmembrane region" description="Helical" evidence="6">
    <location>
        <begin position="23"/>
        <end position="42"/>
    </location>
</feature>
<comment type="subcellular location">
    <subcellularLocation>
        <location evidence="1">Cell membrane</location>
        <topology evidence="1">Multi-pass membrane protein</topology>
    </subcellularLocation>
</comment>
<sequence length="418" mass="43371">MSARDRIERALTRLVTASATERLAISLAALFASILVGTVLILGAGRITECATATFVLTHPTPFGLPRLFELGFCYNPVTVYDRLFLGALGDPLSAEWDPFGRQMALTLRETTVLLFTGLGVAVAFRAGIFNIGAQGQLVVGSLASALAVLQVAPLVGGAPGTAVSLTVGLAVGALGGGLYAAIPGLLKAYADANEVITTIMLNFIATGVVGYLVLNHVKDPDSFATQTRTIPDHANFPTILFEPTANFSVIALAVGVVLVGVIYYLLAHTAFGYDVRTSGLQPEAAEYGGVDAKRTIVASFGLSGALAGIGGALYALMILGKFQTGVPSYGFDGITVSILAGNNPLGVGFAAFLFGILKSGAGVVNFATEVPPQLVATLRGLIILFVAMPEFFRLLGGRMKGVQRRLGRESDGGETDA</sequence>
<dbReference type="CDD" id="cd06580">
    <property type="entry name" value="TM_PBP1_transp_TpRbsC_like"/>
    <property type="match status" value="1"/>
</dbReference>
<dbReference type="AlphaFoldDB" id="A0A5N5U3S1"/>
<feature type="transmembrane region" description="Helical" evidence="6">
    <location>
        <begin position="297"/>
        <end position="320"/>
    </location>
</feature>
<name>A0A5N5U3S1_9EURY</name>
<keyword evidence="5 6" id="KW-0472">Membrane</keyword>
<accession>A0A5N5U3S1</accession>
<protein>
    <submittedName>
        <fullName evidence="7">ABC transporter permease</fullName>
    </submittedName>
</protein>
<reference evidence="7 8" key="1">
    <citation type="submission" date="2019-10" db="EMBL/GenBank/DDBJ databases">
        <title>Unraveling microbial dark matter from salterns through culturing: the case of the genus Halosegnis.</title>
        <authorList>
            <person name="Duran-Viseras A."/>
            <person name="Andrei A.-S."/>
            <person name="Vera-Gargallo B."/>
            <person name="Ghai R."/>
            <person name="Sanchez-Porro C."/>
            <person name="Ventosa A."/>
        </authorList>
    </citation>
    <scope>NUCLEOTIDE SEQUENCE [LARGE SCALE GENOMIC DNA]</scope>
    <source>
        <strain evidence="7 8">F17-44</strain>
    </source>
</reference>
<keyword evidence="2" id="KW-1003">Cell membrane</keyword>
<feature type="transmembrane region" description="Helical" evidence="6">
    <location>
        <begin position="377"/>
        <end position="396"/>
    </location>
</feature>
<dbReference type="OrthoDB" id="86231at2157"/>
<feature type="transmembrane region" description="Helical" evidence="6">
    <location>
        <begin position="163"/>
        <end position="183"/>
    </location>
</feature>
<proteinExistence type="predicted"/>
<evidence type="ECO:0000256" key="6">
    <source>
        <dbReference type="SAM" id="Phobius"/>
    </source>
</evidence>
<dbReference type="GO" id="GO:0022857">
    <property type="term" value="F:transmembrane transporter activity"/>
    <property type="evidence" value="ECO:0007669"/>
    <property type="project" value="InterPro"/>
</dbReference>
<dbReference type="PANTHER" id="PTHR47089">
    <property type="entry name" value="ABC TRANSPORTER, PERMEASE PROTEIN"/>
    <property type="match status" value="1"/>
</dbReference>
<dbReference type="RefSeq" id="WP_152120981.1">
    <property type="nucleotide sequence ID" value="NZ_QJOW01000007.1"/>
</dbReference>
<dbReference type="Pfam" id="PF02653">
    <property type="entry name" value="BPD_transp_2"/>
    <property type="match status" value="1"/>
</dbReference>
<evidence type="ECO:0000256" key="5">
    <source>
        <dbReference type="ARBA" id="ARBA00023136"/>
    </source>
</evidence>
<evidence type="ECO:0000256" key="1">
    <source>
        <dbReference type="ARBA" id="ARBA00004651"/>
    </source>
</evidence>
<dbReference type="InterPro" id="IPR001851">
    <property type="entry name" value="ABC_transp_permease"/>
</dbReference>
<dbReference type="EMBL" id="QJOW01000007">
    <property type="protein sequence ID" value="KAB7513137.1"/>
    <property type="molecule type" value="Genomic_DNA"/>
</dbReference>
<feature type="transmembrane region" description="Helical" evidence="6">
    <location>
        <begin position="246"/>
        <end position="267"/>
    </location>
</feature>
<dbReference type="GO" id="GO:0005886">
    <property type="term" value="C:plasma membrane"/>
    <property type="evidence" value="ECO:0007669"/>
    <property type="project" value="UniProtKB-SubCell"/>
</dbReference>
<feature type="transmembrane region" description="Helical" evidence="6">
    <location>
        <begin position="112"/>
        <end position="132"/>
    </location>
</feature>
<evidence type="ECO:0000313" key="8">
    <source>
        <dbReference type="Proteomes" id="UP000326302"/>
    </source>
</evidence>
<evidence type="ECO:0000313" key="7">
    <source>
        <dbReference type="EMBL" id="KAB7513137.1"/>
    </source>
</evidence>
<gene>
    <name evidence="7" type="ORF">DMP03_13030</name>
</gene>
<keyword evidence="4 6" id="KW-1133">Transmembrane helix</keyword>